<dbReference type="Pfam" id="PF09356">
    <property type="entry name" value="Phage_BR0599"/>
    <property type="match status" value="1"/>
</dbReference>
<sequence length="267" mass="28872">MAVVEVIEFTYRDQSFKYTSSRKIQSIAGKIFSPIAANRSVVVKSESDSRDLEIEVSADNEVVQLFKNATPDATVTVKVSRVVGDELHPYFTGNVAGVSFSAQIGATARASITCSSIISKLSTSGLNYTFSAGCNHLLYSNECGLKFSDWADTVTVEAMSNRGFTIQAESLKGKPDKHYVSGLCEFNGIYAMISGYDPTAGTITLFAPITGIAVGSIIKAAKGCNRSLNACVSFNNEDNFYGFPWIPSDDIWTSGVMRPVNPFKNLQ</sequence>
<dbReference type="EMBL" id="CP053383">
    <property type="protein sequence ID" value="QTP59531.1"/>
    <property type="molecule type" value="Genomic_DNA"/>
</dbReference>
<organism evidence="2 3">
    <name type="scientific">Halomonas sulfidivorans</name>
    <dbReference type="NCBI Taxonomy" id="2733488"/>
    <lineage>
        <taxon>Bacteria</taxon>
        <taxon>Pseudomonadati</taxon>
        <taxon>Pseudomonadota</taxon>
        <taxon>Gammaproteobacteria</taxon>
        <taxon>Oceanospirillales</taxon>
        <taxon>Halomonadaceae</taxon>
        <taxon>Halomonas</taxon>
    </lineage>
</organism>
<name>A0ABX7WHL4_9GAMM</name>
<protein>
    <recommendedName>
        <fullName evidence="1">Bacteriophage phiJL001 Gp84 C-terminal domain-containing protein</fullName>
    </recommendedName>
</protein>
<dbReference type="RefSeq" id="WP_209472661.1">
    <property type="nucleotide sequence ID" value="NZ_CP053383.1"/>
</dbReference>
<reference evidence="2 3" key="1">
    <citation type="journal article" date="2021" name="Front. Microbiol.">
        <title>Aerobic Denitrification and Heterotrophic Sulfur Oxidation in the Genus Halomonas Revealed by Six Novel Species Characterizations and Genome-Based Analysis.</title>
        <authorList>
            <person name="Wang L."/>
            <person name="Shao Z."/>
        </authorList>
    </citation>
    <scope>NUCLEOTIDE SEQUENCE [LARGE SCALE GENOMIC DNA]</scope>
    <source>
        <strain evidence="2 3">MCCC 1A13718</strain>
    </source>
</reference>
<keyword evidence="3" id="KW-1185">Reference proteome</keyword>
<gene>
    <name evidence="2" type="ORF">HNO53_12885</name>
</gene>
<dbReference type="InterPro" id="IPR018964">
    <property type="entry name" value="Phage_phiJL001_Gp84_C"/>
</dbReference>
<accession>A0ABX7WHL4</accession>
<feature type="domain" description="Bacteriophage phiJL001 Gp84 C-terminal" evidence="1">
    <location>
        <begin position="188"/>
        <end position="250"/>
    </location>
</feature>
<evidence type="ECO:0000313" key="3">
    <source>
        <dbReference type="Proteomes" id="UP000671845"/>
    </source>
</evidence>
<proteinExistence type="predicted"/>
<dbReference type="Proteomes" id="UP000671845">
    <property type="component" value="Chromosome"/>
</dbReference>
<evidence type="ECO:0000259" key="1">
    <source>
        <dbReference type="Pfam" id="PF09356"/>
    </source>
</evidence>
<evidence type="ECO:0000313" key="2">
    <source>
        <dbReference type="EMBL" id="QTP59531.1"/>
    </source>
</evidence>